<dbReference type="Proteomes" id="UP000193958">
    <property type="component" value="Unassembled WGS sequence"/>
</dbReference>
<dbReference type="RefSeq" id="WP_084920686.1">
    <property type="nucleotide sequence ID" value="NZ_NCUE01000018.1"/>
</dbReference>
<reference evidence="1 2" key="1">
    <citation type="journal article" date="2016" name="Eur. J. Clin. Microbiol. Infect. Dis.">
        <title>Whole genome sequencing as a tool for phylogenetic analysis of clinical strains of Mitis group streptococci.</title>
        <authorList>
            <person name="Rasmussen L.H."/>
            <person name="Dargis R."/>
            <person name="Hojholt K."/>
            <person name="Christensen J.J."/>
            <person name="Skovgaard O."/>
            <person name="Justesen U.S."/>
            <person name="Rosenvinge F.S."/>
            <person name="Moser C."/>
            <person name="Lukjancenko O."/>
            <person name="Rasmussen S."/>
            <person name="Nielsen X.C."/>
        </authorList>
    </citation>
    <scope>NUCLEOTIDE SEQUENCE [LARGE SCALE GENOMIC DNA]</scope>
    <source>
        <strain evidence="1 2">B_003802_10</strain>
    </source>
</reference>
<proteinExistence type="predicted"/>
<organism evidence="1 2">
    <name type="scientific">Streptococcus oralis subsp. tigurinus</name>
    <dbReference type="NCBI Taxonomy" id="1077464"/>
    <lineage>
        <taxon>Bacteria</taxon>
        <taxon>Bacillati</taxon>
        <taxon>Bacillota</taxon>
        <taxon>Bacilli</taxon>
        <taxon>Lactobacillales</taxon>
        <taxon>Streptococcaceae</taxon>
        <taxon>Streptococcus</taxon>
    </lineage>
</organism>
<comment type="caution">
    <text evidence="1">The sequence shown here is derived from an EMBL/GenBank/DDBJ whole genome shotgun (WGS) entry which is preliminary data.</text>
</comment>
<name>A0A1X1G958_STROR</name>
<accession>A0A1X1G958</accession>
<dbReference type="EMBL" id="NCUE01000018">
    <property type="protein sequence ID" value="ORO43381.1"/>
    <property type="molecule type" value="Genomic_DNA"/>
</dbReference>
<sequence length="389" mass="45829">MFLDLGITSYLFGKIADFSWNQFYDSLGLQEKVDKKSLKKLIEDYRDYMIDRHKDNPYFEEVLRFWETNHIVEEILMIEYHLKSQFATYDDFKNALEDQYPQTFNKSFSISLMDELDKKFIDLVGKMSQFSQSDIAVIANVIKESNSEIVSSIEELLKQLQEFGFKNNIKHDTQLAYIQKSKIDNFVITPPVISKMTITSRNDYKYNYYLFQSFEFEGDFGDDPTVYLIYSEDDNKIELNTSSHGLQPDNLRVLKFKSTEIEGKKYKYNISKEYCYYSNQGNEYDIRPFIVVVLSEEVMGFATLTIINKSFKKGQSFTLPFTGHKAFIPAARKLIWPNKKDLLKKLHEPQTGRVFYLDNSVVDEVIKIKKYFLDSLKEEVKDALKQEYE</sequence>
<evidence type="ECO:0000313" key="1">
    <source>
        <dbReference type="EMBL" id="ORO43381.1"/>
    </source>
</evidence>
<evidence type="ECO:0000313" key="2">
    <source>
        <dbReference type="Proteomes" id="UP000193958"/>
    </source>
</evidence>
<protein>
    <submittedName>
        <fullName evidence="1">Uncharacterized protein</fullName>
    </submittedName>
</protein>
<dbReference type="AlphaFoldDB" id="A0A1X1G958"/>
<gene>
    <name evidence="1" type="ORF">B7727_04700</name>
</gene>